<evidence type="ECO:0000313" key="1">
    <source>
        <dbReference type="EMBL" id="SVB35287.1"/>
    </source>
</evidence>
<proteinExistence type="predicted"/>
<name>A0A382DCB0_9ZZZZ</name>
<sequence>MKEVDPMIFYAAYKHMHEARFVHTPENEIGYAVYITLHKHTVWEHYDAIFHIIG</sequence>
<reference evidence="1" key="1">
    <citation type="submission" date="2018-05" db="EMBL/GenBank/DDBJ databases">
        <authorList>
            <person name="Lanie J.A."/>
            <person name="Ng W.-L."/>
            <person name="Kazmierczak K.M."/>
            <person name="Andrzejewski T.M."/>
            <person name="Davidsen T.M."/>
            <person name="Wayne K.J."/>
            <person name="Tettelin H."/>
            <person name="Glass J.I."/>
            <person name="Rusch D."/>
            <person name="Podicherti R."/>
            <person name="Tsui H.-C.T."/>
            <person name="Winkler M.E."/>
        </authorList>
    </citation>
    <scope>NUCLEOTIDE SEQUENCE</scope>
</reference>
<dbReference type="AlphaFoldDB" id="A0A382DCB0"/>
<protein>
    <submittedName>
        <fullName evidence="1">Uncharacterized protein</fullName>
    </submittedName>
</protein>
<accession>A0A382DCB0</accession>
<gene>
    <name evidence="1" type="ORF">METZ01_LOCUS188141</name>
</gene>
<dbReference type="EMBL" id="UINC01038366">
    <property type="protein sequence ID" value="SVB35287.1"/>
    <property type="molecule type" value="Genomic_DNA"/>
</dbReference>
<organism evidence="1">
    <name type="scientific">marine metagenome</name>
    <dbReference type="NCBI Taxonomy" id="408172"/>
    <lineage>
        <taxon>unclassified sequences</taxon>
        <taxon>metagenomes</taxon>
        <taxon>ecological metagenomes</taxon>
    </lineage>
</organism>